<dbReference type="InterPro" id="IPR011009">
    <property type="entry name" value="Kinase-like_dom_sf"/>
</dbReference>
<evidence type="ECO:0000313" key="8">
    <source>
        <dbReference type="EMBL" id="GAD92083.1"/>
    </source>
</evidence>
<dbReference type="EMBL" id="BAUL01000017">
    <property type="protein sequence ID" value="GAD92083.1"/>
    <property type="molecule type" value="Genomic_DNA"/>
</dbReference>
<accession>V5FJY8</accession>
<dbReference type="PANTHER" id="PTHR36091:SF1">
    <property type="entry name" value="ALTERED INHERITANCE OF MITOCHONDRIA PROTEIN 9, MITOCHONDRIAL"/>
    <property type="match status" value="1"/>
</dbReference>
<dbReference type="InParanoid" id="V5FJY8"/>
<dbReference type="AlphaFoldDB" id="V5FJY8"/>
<dbReference type="PANTHER" id="PTHR36091">
    <property type="entry name" value="ALTERED INHERITANCE OF MITOCHONDRIA PROTEIN 9, MITOCHONDRIAL"/>
    <property type="match status" value="1"/>
</dbReference>
<protein>
    <recommendedName>
        <fullName evidence="3">Altered inheritance of mitochondria protein 9, mitochondrial</fullName>
    </recommendedName>
    <alternativeName>
        <fullName evidence="6">Found in mitochondrial proteome protein 29</fullName>
    </alternativeName>
</protein>
<dbReference type="HOGENOM" id="CLU_019189_13_1_1"/>
<evidence type="ECO:0000259" key="7">
    <source>
        <dbReference type="Pfam" id="PF01636"/>
    </source>
</evidence>
<evidence type="ECO:0000256" key="1">
    <source>
        <dbReference type="ARBA" id="ARBA00004173"/>
    </source>
</evidence>
<dbReference type="eggNOG" id="ENOG502QV1E">
    <property type="taxonomic scope" value="Eukaryota"/>
</dbReference>
<evidence type="ECO:0000256" key="4">
    <source>
        <dbReference type="ARBA" id="ARBA00022946"/>
    </source>
</evidence>
<sequence>MCSQPVSYGSIYFASDAVRGAVPAEVINDVPADLKEKVLQRFAIGPSVDRDFWAAERSQRSDAVDYAMSIGHREIAWIQRYAIPKPPGDPLIESAAQNSPEAHIELLEKYLKIAPYLVQVDQDLQDSILWHDDLHGGNIFIHNNRIASVIDWQGIWAGPLLFRVRPSPGLNSSGPTLLKRPDNFEDLDDDEKAQTKRQISRSIMPQLYILETNKRNPALAKAFHLDHGKTRRHALIFSGNTWDEEILPFRQALIHVERYWEELGFKENCPIHFTDEELKSHIQDGKGWNELQDFFDNISGFVERDGWTSNEQYADALEFFSGLRRDILQDLTGKEKEDFERASRWADIGR</sequence>
<keyword evidence="4" id="KW-0809">Transit peptide</keyword>
<organism evidence="8 9">
    <name type="scientific">Byssochlamys spectabilis (strain No. 5 / NBRC 109023)</name>
    <name type="common">Paecilomyces variotii</name>
    <dbReference type="NCBI Taxonomy" id="1356009"/>
    <lineage>
        <taxon>Eukaryota</taxon>
        <taxon>Fungi</taxon>
        <taxon>Dikarya</taxon>
        <taxon>Ascomycota</taxon>
        <taxon>Pezizomycotina</taxon>
        <taxon>Eurotiomycetes</taxon>
        <taxon>Eurotiomycetidae</taxon>
        <taxon>Eurotiales</taxon>
        <taxon>Thermoascaceae</taxon>
        <taxon>Paecilomyces</taxon>
    </lineage>
</organism>
<comment type="subcellular location">
    <subcellularLocation>
        <location evidence="1">Mitochondrion</location>
    </subcellularLocation>
</comment>
<evidence type="ECO:0000256" key="6">
    <source>
        <dbReference type="ARBA" id="ARBA00031849"/>
    </source>
</evidence>
<dbReference type="SUPFAM" id="SSF56112">
    <property type="entry name" value="Protein kinase-like (PK-like)"/>
    <property type="match status" value="1"/>
</dbReference>
<reference evidence="9" key="1">
    <citation type="journal article" date="2014" name="Genome Announc.">
        <title>Draft genome sequence of the formaldehyde-resistant fungus Byssochlamys spectabilis No. 5 (anamorph Paecilomyces variotii No. 5) (NBRC109023).</title>
        <authorList>
            <person name="Oka T."/>
            <person name="Ekino K."/>
            <person name="Fukuda K."/>
            <person name="Nomura Y."/>
        </authorList>
    </citation>
    <scope>NUCLEOTIDE SEQUENCE [LARGE SCALE GENOMIC DNA]</scope>
    <source>
        <strain evidence="9">No. 5 / NBRC 109023</strain>
    </source>
</reference>
<evidence type="ECO:0000256" key="5">
    <source>
        <dbReference type="ARBA" id="ARBA00023128"/>
    </source>
</evidence>
<dbReference type="Pfam" id="PF01636">
    <property type="entry name" value="APH"/>
    <property type="match status" value="1"/>
</dbReference>
<dbReference type="InterPro" id="IPR051035">
    <property type="entry name" value="Mito_inheritance_9"/>
</dbReference>
<dbReference type="Proteomes" id="UP000018001">
    <property type="component" value="Unassembled WGS sequence"/>
</dbReference>
<proteinExistence type="inferred from homology"/>
<comment type="similarity">
    <text evidence="2">Belongs to the AIM9 family.</text>
</comment>
<name>V5FJY8_BYSSN</name>
<comment type="caution">
    <text evidence="8">The sequence shown here is derived from an EMBL/GenBank/DDBJ whole genome shotgun (WGS) entry which is preliminary data.</text>
</comment>
<evidence type="ECO:0000256" key="3">
    <source>
        <dbReference type="ARBA" id="ARBA00016197"/>
    </source>
</evidence>
<dbReference type="Gene3D" id="3.90.1200.10">
    <property type="match status" value="1"/>
</dbReference>
<evidence type="ECO:0000256" key="2">
    <source>
        <dbReference type="ARBA" id="ARBA00005543"/>
    </source>
</evidence>
<dbReference type="OrthoDB" id="2968323at2759"/>
<keyword evidence="9" id="KW-1185">Reference proteome</keyword>
<evidence type="ECO:0000313" key="9">
    <source>
        <dbReference type="Proteomes" id="UP000018001"/>
    </source>
</evidence>
<gene>
    <name evidence="8" type="ORF">PVAR5_0669</name>
</gene>
<feature type="domain" description="Aminoglycoside phosphotransferase" evidence="7">
    <location>
        <begin position="110"/>
        <end position="161"/>
    </location>
</feature>
<dbReference type="GO" id="GO:0005739">
    <property type="term" value="C:mitochondrion"/>
    <property type="evidence" value="ECO:0007669"/>
    <property type="project" value="UniProtKB-SubCell"/>
</dbReference>
<dbReference type="InterPro" id="IPR002575">
    <property type="entry name" value="Aminoglycoside_PTrfase"/>
</dbReference>
<keyword evidence="5" id="KW-0496">Mitochondrion</keyword>